<accession>A0ABS6D4L3</accession>
<proteinExistence type="predicted"/>
<comment type="caution">
    <text evidence="2">The sequence shown here is derived from an EMBL/GenBank/DDBJ whole genome shotgun (WGS) entry which is preliminary data.</text>
</comment>
<dbReference type="Pfam" id="PF04389">
    <property type="entry name" value="Peptidase_M28"/>
    <property type="match status" value="1"/>
</dbReference>
<keyword evidence="3" id="KW-1185">Reference proteome</keyword>
<evidence type="ECO:0000313" key="2">
    <source>
        <dbReference type="EMBL" id="MBU3876421.1"/>
    </source>
</evidence>
<gene>
    <name evidence="2" type="ORF">HGO97_011430</name>
</gene>
<dbReference type="PANTHER" id="PTHR12147:SF26">
    <property type="entry name" value="PEPTIDASE M28 DOMAIN-CONTAINING PROTEIN"/>
    <property type="match status" value="1"/>
</dbReference>
<dbReference type="EMBL" id="JABACJ020000009">
    <property type="protein sequence ID" value="MBU3876421.1"/>
    <property type="molecule type" value="Genomic_DNA"/>
</dbReference>
<dbReference type="PANTHER" id="PTHR12147">
    <property type="entry name" value="METALLOPEPTIDASE M28 FAMILY MEMBER"/>
    <property type="match status" value="1"/>
</dbReference>
<evidence type="ECO:0000259" key="1">
    <source>
        <dbReference type="Pfam" id="PF04389"/>
    </source>
</evidence>
<dbReference type="InterPro" id="IPR007484">
    <property type="entry name" value="Peptidase_M28"/>
</dbReference>
<dbReference type="InterPro" id="IPR045175">
    <property type="entry name" value="M28_fam"/>
</dbReference>
<organism evidence="2 3">
    <name type="scientific">Faecalicatena faecalis</name>
    <dbReference type="NCBI Taxonomy" id="2726362"/>
    <lineage>
        <taxon>Bacteria</taxon>
        <taxon>Bacillati</taxon>
        <taxon>Bacillota</taxon>
        <taxon>Clostridia</taxon>
        <taxon>Lachnospirales</taxon>
        <taxon>Lachnospiraceae</taxon>
        <taxon>Faecalicatena</taxon>
    </lineage>
</organism>
<dbReference type="Proteomes" id="UP000723714">
    <property type="component" value="Unassembled WGS sequence"/>
</dbReference>
<name>A0ABS6D4L3_9FIRM</name>
<dbReference type="RefSeq" id="WP_216241742.1">
    <property type="nucleotide sequence ID" value="NZ_JABACJ020000009.1"/>
</dbReference>
<feature type="domain" description="Peptidase M28" evidence="1">
    <location>
        <begin position="200"/>
        <end position="383"/>
    </location>
</feature>
<reference evidence="2 3" key="1">
    <citation type="submission" date="2021-06" db="EMBL/GenBank/DDBJ databases">
        <title>Faecalicatena sp. nov. isolated from porcine feces.</title>
        <authorList>
            <person name="Oh B.S."/>
            <person name="Lee J.H."/>
        </authorList>
    </citation>
    <scope>NUCLEOTIDE SEQUENCE [LARGE SCALE GENOMIC DNA]</scope>
    <source>
        <strain evidence="2 3">AGMB00832</strain>
    </source>
</reference>
<evidence type="ECO:0000313" key="3">
    <source>
        <dbReference type="Proteomes" id="UP000723714"/>
    </source>
</evidence>
<sequence length="387" mass="42085">MEIRKRIEQHLNVLCNEIGARPTGSKANQAAVEYVCEEFKRAGLNVLKQEFDCMDWSEGGGTLTIEGQDILTAPAPYSLPCNVQGELVCIHTLEELRITPISGKIVLLCDALAAEPLMPKSFIFWNPEEHKETIALLERGGAQAVLTVSLSPECFVPIIEDGDFEIPCAMVLPGILPLLSSGLSATLSLNTKRRPARAANVLATHGKGKHKICMSAHIDTKPATPGALDNASGVAVLLALAEELSDRELPYQIEFVLFNGEDYYSNPGEMAYLASYLSTPADYVCAFNIDGVGVKGQALAYSFYECSEKLINNLSKLAAEIEGFEQIDPWPQGDHTLFSFSGVPAISVTSSGIFDLVDSVLHSDRDSLELIDTEILESLVKFLLYSI</sequence>
<protein>
    <submittedName>
        <fullName evidence="2">M28 family peptidase</fullName>
    </submittedName>
</protein>